<evidence type="ECO:0000256" key="2">
    <source>
        <dbReference type="ARBA" id="ARBA00022448"/>
    </source>
</evidence>
<feature type="transmembrane region" description="Helical" evidence="11">
    <location>
        <begin position="232"/>
        <end position="256"/>
    </location>
</feature>
<dbReference type="PROSITE" id="PS00211">
    <property type="entry name" value="ABC_TRANSPORTER_1"/>
    <property type="match status" value="1"/>
</dbReference>
<keyword evidence="2" id="KW-0813">Transport</keyword>
<feature type="compositionally biased region" description="Basic and acidic residues" evidence="10">
    <location>
        <begin position="20"/>
        <end position="36"/>
    </location>
</feature>
<dbReference type="FunFam" id="3.40.50.300:FF:000299">
    <property type="entry name" value="ABC transporter ATP-binding protein/permease"/>
    <property type="match status" value="1"/>
</dbReference>
<evidence type="ECO:0000256" key="1">
    <source>
        <dbReference type="ARBA" id="ARBA00004651"/>
    </source>
</evidence>
<dbReference type="InterPro" id="IPR036640">
    <property type="entry name" value="ABC1_TM_sf"/>
</dbReference>
<keyword evidence="3" id="KW-1003">Cell membrane</keyword>
<dbReference type="SUPFAM" id="SSF90123">
    <property type="entry name" value="ABC transporter transmembrane region"/>
    <property type="match status" value="1"/>
</dbReference>
<feature type="transmembrane region" description="Helical" evidence="11">
    <location>
        <begin position="138"/>
        <end position="160"/>
    </location>
</feature>
<dbReference type="PANTHER" id="PTHR43394">
    <property type="entry name" value="ATP-DEPENDENT PERMEASE MDL1, MITOCHONDRIAL"/>
    <property type="match status" value="1"/>
</dbReference>
<dbReference type="InterPro" id="IPR003439">
    <property type="entry name" value="ABC_transporter-like_ATP-bd"/>
</dbReference>
<dbReference type="STRING" id="1073574.GOARA_056_01970"/>
<dbReference type="Gene3D" id="3.40.50.300">
    <property type="entry name" value="P-loop containing nucleotide triphosphate hydrolases"/>
    <property type="match status" value="1"/>
</dbReference>
<comment type="similarity">
    <text evidence="9">Belongs to the ABC transporter superfamily. Lipid exporter (TC 3.A.1.106) family.</text>
</comment>
<dbReference type="RefSeq" id="WP_007322524.1">
    <property type="nucleotide sequence ID" value="NZ_BAEE01000056.1"/>
</dbReference>
<dbReference type="EMBL" id="BAEE01000056">
    <property type="protein sequence ID" value="GAB10449.1"/>
    <property type="molecule type" value="Genomic_DNA"/>
</dbReference>
<evidence type="ECO:0000256" key="9">
    <source>
        <dbReference type="ARBA" id="ARBA00061644"/>
    </source>
</evidence>
<reference evidence="14 15" key="1">
    <citation type="submission" date="2011-11" db="EMBL/GenBank/DDBJ databases">
        <title>Whole genome shotgun sequence of Gordonia araii NBRC 100433.</title>
        <authorList>
            <person name="Yoshida Y."/>
            <person name="Hosoyama A."/>
            <person name="Tsuchikane K."/>
            <person name="Katsumata H."/>
            <person name="Yamazaki S."/>
            <person name="Fujita N."/>
        </authorList>
    </citation>
    <scope>NUCLEOTIDE SEQUENCE [LARGE SCALE GENOMIC DNA]</scope>
    <source>
        <strain evidence="14 15">NBRC 100433</strain>
    </source>
</reference>
<keyword evidence="4 11" id="KW-0812">Transmembrane</keyword>
<dbReference type="InterPro" id="IPR003593">
    <property type="entry name" value="AAA+_ATPase"/>
</dbReference>
<gene>
    <name evidence="14" type="ORF">GOARA_056_01970</name>
</gene>
<dbReference type="GO" id="GO:0016887">
    <property type="term" value="F:ATP hydrolysis activity"/>
    <property type="evidence" value="ECO:0007669"/>
    <property type="project" value="InterPro"/>
</dbReference>
<keyword evidence="6 14" id="KW-0067">ATP-binding</keyword>
<dbReference type="AlphaFoldDB" id="G7H3M4"/>
<evidence type="ECO:0000256" key="5">
    <source>
        <dbReference type="ARBA" id="ARBA00022741"/>
    </source>
</evidence>
<feature type="transmembrane region" description="Helical" evidence="11">
    <location>
        <begin position="204"/>
        <end position="226"/>
    </location>
</feature>
<dbReference type="InterPro" id="IPR017871">
    <property type="entry name" value="ABC_transporter-like_CS"/>
</dbReference>
<evidence type="ECO:0000256" key="6">
    <source>
        <dbReference type="ARBA" id="ARBA00022840"/>
    </source>
</evidence>
<evidence type="ECO:0000256" key="11">
    <source>
        <dbReference type="SAM" id="Phobius"/>
    </source>
</evidence>
<keyword evidence="7 11" id="KW-1133">Transmembrane helix</keyword>
<feature type="region of interest" description="Disordered" evidence="10">
    <location>
        <begin position="1"/>
        <end position="43"/>
    </location>
</feature>
<evidence type="ECO:0000256" key="8">
    <source>
        <dbReference type="ARBA" id="ARBA00023136"/>
    </source>
</evidence>
<dbReference type="Pfam" id="PF00005">
    <property type="entry name" value="ABC_tran"/>
    <property type="match status" value="1"/>
</dbReference>
<dbReference type="SUPFAM" id="SSF52540">
    <property type="entry name" value="P-loop containing nucleoside triphosphate hydrolases"/>
    <property type="match status" value="1"/>
</dbReference>
<accession>G7H3M4</accession>
<dbReference type="Gene3D" id="1.20.1560.10">
    <property type="entry name" value="ABC transporter type 1, transmembrane domain"/>
    <property type="match status" value="1"/>
</dbReference>
<dbReference type="Proteomes" id="UP000035088">
    <property type="component" value="Unassembled WGS sequence"/>
</dbReference>
<comment type="subcellular location">
    <subcellularLocation>
        <location evidence="1">Cell membrane</location>
        <topology evidence="1">Multi-pass membrane protein</topology>
    </subcellularLocation>
</comment>
<evidence type="ECO:0000256" key="10">
    <source>
        <dbReference type="SAM" id="MobiDB-lite"/>
    </source>
</evidence>
<evidence type="ECO:0000256" key="4">
    <source>
        <dbReference type="ARBA" id="ARBA00022692"/>
    </source>
</evidence>
<evidence type="ECO:0000313" key="14">
    <source>
        <dbReference type="EMBL" id="GAB10449.1"/>
    </source>
</evidence>
<keyword evidence="5" id="KW-0547">Nucleotide-binding</keyword>
<dbReference type="GO" id="GO:0005886">
    <property type="term" value="C:plasma membrane"/>
    <property type="evidence" value="ECO:0007669"/>
    <property type="project" value="UniProtKB-SubCell"/>
</dbReference>
<keyword evidence="8 11" id="KW-0472">Membrane</keyword>
<evidence type="ECO:0000256" key="7">
    <source>
        <dbReference type="ARBA" id="ARBA00022989"/>
    </source>
</evidence>
<protein>
    <submittedName>
        <fullName evidence="14">Putative ABC transporter permease/ATP-binding protein</fullName>
    </submittedName>
</protein>
<dbReference type="PROSITE" id="PS50893">
    <property type="entry name" value="ABC_TRANSPORTER_2"/>
    <property type="match status" value="1"/>
</dbReference>
<feature type="transmembrane region" description="Helical" evidence="11">
    <location>
        <begin position="90"/>
        <end position="118"/>
    </location>
</feature>
<dbReference type="PANTHER" id="PTHR43394:SF1">
    <property type="entry name" value="ATP-BINDING CASSETTE SUB-FAMILY B MEMBER 10, MITOCHONDRIAL"/>
    <property type="match status" value="1"/>
</dbReference>
<dbReference type="PROSITE" id="PS50929">
    <property type="entry name" value="ABC_TM1F"/>
    <property type="match status" value="1"/>
</dbReference>
<organism evidence="14 15">
    <name type="scientific">Gordonia araii NBRC 100433</name>
    <dbReference type="NCBI Taxonomy" id="1073574"/>
    <lineage>
        <taxon>Bacteria</taxon>
        <taxon>Bacillati</taxon>
        <taxon>Actinomycetota</taxon>
        <taxon>Actinomycetes</taxon>
        <taxon>Mycobacteriales</taxon>
        <taxon>Gordoniaceae</taxon>
        <taxon>Gordonia</taxon>
    </lineage>
</organism>
<dbReference type="GO" id="GO:0015421">
    <property type="term" value="F:ABC-type oligopeptide transporter activity"/>
    <property type="evidence" value="ECO:0007669"/>
    <property type="project" value="TreeGrafter"/>
</dbReference>
<name>G7H3M4_9ACTN</name>
<dbReference type="InterPro" id="IPR039421">
    <property type="entry name" value="Type_1_exporter"/>
</dbReference>
<dbReference type="Pfam" id="PF00664">
    <property type="entry name" value="ABC_membrane"/>
    <property type="match status" value="1"/>
</dbReference>
<proteinExistence type="inferred from homology"/>
<feature type="domain" description="ABC transporter" evidence="12">
    <location>
        <begin position="424"/>
        <end position="648"/>
    </location>
</feature>
<evidence type="ECO:0000313" key="15">
    <source>
        <dbReference type="Proteomes" id="UP000035088"/>
    </source>
</evidence>
<evidence type="ECO:0000256" key="3">
    <source>
        <dbReference type="ARBA" id="ARBA00022475"/>
    </source>
</evidence>
<feature type="transmembrane region" description="Helical" evidence="11">
    <location>
        <begin position="317"/>
        <end position="341"/>
    </location>
</feature>
<evidence type="ECO:0000259" key="13">
    <source>
        <dbReference type="PROSITE" id="PS50929"/>
    </source>
</evidence>
<sequence>MARNRMRFFPSSRGRSHGPGRFDDEGRDDFDWRDEAALDGPDDAVDGEWDVEGWQRGDDAPMPDAMLVPPPTPLHVLAAIKRFRPYMHGLYGRLILGIILQLVDLLANVITIALFAYIVDNVLVTGDLNLLMKPMLAWVAVTLVGALASYFGEVITGVVAERMVTRVRDDLYEHTQQLAPHVRRKYPSGDLIARHSGDVESTEHLVSSAVVDASLAIISVIVYAIAAFMAQWQLALVAFALAPVLAVVSKWFGVILKRVSRRERIANGKISAMVAEGVDNSLAIQADNQGPTDRRRVRAQSLEWMRARITELKAGELYGQAVGLVELMVMLGVLVLGAWMISTDRTTLGGLIALTGYLGQLYPQIQSLGSLAVSITTATASAERVAQVLDEPIAITDDDVDTDPESPLPLPAALPVHTAGGVPVKFDDVDFTYPDSQTRVFDDFSLDIDAGEFVALVGPSGVGKTTVTHLLLRFYDPDSGRVLIDGTDVSTQRLADVRSHITLLPQRIAIYRGTVADNIRFSYPGASREEIVAAARAADAHDFIVGLPDGYDTELRDAGANLSGGQRQRIALARAFLRDTPVLILDEPTTGLDAATTERVLEPMLRLARSRTTILITHDAELAAQAPRIIELAQLTAASADPPDQRAD</sequence>
<dbReference type="InterPro" id="IPR027417">
    <property type="entry name" value="P-loop_NTPase"/>
</dbReference>
<dbReference type="SMART" id="SM00382">
    <property type="entry name" value="AAA"/>
    <property type="match status" value="1"/>
</dbReference>
<comment type="caution">
    <text evidence="14">The sequence shown here is derived from an EMBL/GenBank/DDBJ whole genome shotgun (WGS) entry which is preliminary data.</text>
</comment>
<evidence type="ECO:0000259" key="12">
    <source>
        <dbReference type="PROSITE" id="PS50893"/>
    </source>
</evidence>
<dbReference type="InterPro" id="IPR011527">
    <property type="entry name" value="ABC1_TM_dom"/>
</dbReference>
<feature type="domain" description="ABC transmembrane type-1" evidence="13">
    <location>
        <begin position="95"/>
        <end position="377"/>
    </location>
</feature>
<keyword evidence="15" id="KW-1185">Reference proteome</keyword>
<dbReference type="GO" id="GO:0005524">
    <property type="term" value="F:ATP binding"/>
    <property type="evidence" value="ECO:0007669"/>
    <property type="project" value="UniProtKB-KW"/>
</dbReference>